<keyword evidence="5" id="KW-0808">Transferase</keyword>
<dbReference type="PANTHER" id="PTHR10683:SF18">
    <property type="entry name" value="TRANSALDOLASE"/>
    <property type="match status" value="1"/>
</dbReference>
<comment type="pathway">
    <text evidence="2">Carbohydrate degradation; pentose phosphate pathway; D-glyceraldehyde 3-phosphate and beta-D-fructose 6-phosphate from D-ribose 5-phosphate and D-xylulose 5-phosphate (non-oxidative stage): step 2/3.</text>
</comment>
<protein>
    <recommendedName>
        <fullName evidence="4">transaldolase</fullName>
        <ecNumber evidence="4">2.2.1.2</ecNumber>
    </recommendedName>
</protein>
<comment type="catalytic activity">
    <reaction evidence="8">
        <text>D-sedoheptulose 7-phosphate + D-glyceraldehyde 3-phosphate = D-erythrose 4-phosphate + beta-D-fructose 6-phosphate</text>
        <dbReference type="Rhea" id="RHEA:17053"/>
        <dbReference type="ChEBI" id="CHEBI:16897"/>
        <dbReference type="ChEBI" id="CHEBI:57483"/>
        <dbReference type="ChEBI" id="CHEBI:57634"/>
        <dbReference type="ChEBI" id="CHEBI:59776"/>
        <dbReference type="EC" id="2.2.1.2"/>
    </reaction>
</comment>
<dbReference type="EC" id="2.2.1.2" evidence="4"/>
<dbReference type="InterPro" id="IPR004730">
    <property type="entry name" value="Transaldolase_1"/>
</dbReference>
<accession>A0AAT9G3U6</accession>
<evidence type="ECO:0000256" key="8">
    <source>
        <dbReference type="ARBA" id="ARBA00048810"/>
    </source>
</evidence>
<dbReference type="EMBL" id="AP028961">
    <property type="protein sequence ID" value="BET44395.1"/>
    <property type="molecule type" value="Genomic_DNA"/>
</dbReference>
<evidence type="ECO:0000256" key="6">
    <source>
        <dbReference type="ARBA" id="ARBA00023126"/>
    </source>
</evidence>
<dbReference type="SUPFAM" id="SSF51569">
    <property type="entry name" value="Aldolase"/>
    <property type="match status" value="1"/>
</dbReference>
<dbReference type="GO" id="GO:0005975">
    <property type="term" value="P:carbohydrate metabolic process"/>
    <property type="evidence" value="ECO:0007669"/>
    <property type="project" value="InterPro"/>
</dbReference>
<evidence type="ECO:0000313" key="9">
    <source>
        <dbReference type="EMBL" id="BET44395.1"/>
    </source>
</evidence>
<dbReference type="InterPro" id="IPR018225">
    <property type="entry name" value="Transaldolase_AS"/>
</dbReference>
<proteinExistence type="inferred from homology"/>
<reference evidence="9" key="1">
    <citation type="journal article" date="2023" name="Front. Microbiol.">
        <title>Genome analysis of Candidatus Aschnera chinzeii, the bacterial endosymbiont of the blood-sucking bat fly Penicillidia jenynsii (Insecta: Diptera: Nycteribiidae).</title>
        <authorList>
            <person name="Koga R."/>
            <person name="Moriyama M."/>
            <person name="Nozaki T."/>
            <person name="Fukatsu T."/>
        </authorList>
    </citation>
    <scope>NUCLEOTIDE SEQUENCE</scope>
    <source>
        <strain evidence="9">Kw-01</strain>
    </source>
</reference>
<dbReference type="CDD" id="cd00957">
    <property type="entry name" value="Transaldolase_TalAB"/>
    <property type="match status" value="1"/>
</dbReference>
<keyword evidence="7" id="KW-0704">Schiff base</keyword>
<sequence>MTNILSLLQEKTKIAADTIDLKTIKLYKINDVTTNPSLILNSIVMPEYTSIINKTILMLKKTNEQYNNVLYDYLTLIIATKILQFISGKISIEIDPRLSYNTNASIKKAKNIIELYNNSGIKNNQILIKLAATWEGIKAAEQLEKDGINCNLTLIFSFIQAKACAEAGVCFISPFVGRILDWYKNNTDNKKYTILQHPGIICLKEIFNYYKTNNYKTNIMGASFRDINEIIELAGCDYLTIPPHILYKLNKKNGKISNNMYINYNYNYNINYTTRNIFLQQLNNNQMAKEELKIGINKFIVAQKQLESYIQQHQY</sequence>
<dbReference type="GO" id="GO:0005829">
    <property type="term" value="C:cytosol"/>
    <property type="evidence" value="ECO:0007669"/>
    <property type="project" value="TreeGrafter"/>
</dbReference>
<dbReference type="GO" id="GO:0004801">
    <property type="term" value="F:transaldolase activity"/>
    <property type="evidence" value="ECO:0007669"/>
    <property type="project" value="UniProtKB-EC"/>
</dbReference>
<dbReference type="PROSITE" id="PS00958">
    <property type="entry name" value="TRANSALDOLASE_2"/>
    <property type="match status" value="1"/>
</dbReference>
<name>A0AAT9G3U6_9ENTR</name>
<evidence type="ECO:0000256" key="1">
    <source>
        <dbReference type="ARBA" id="ARBA00003518"/>
    </source>
</evidence>
<gene>
    <name evidence="9" type="primary">tal</name>
    <name evidence="9" type="ORF">ACHINZ_0650</name>
</gene>
<evidence type="ECO:0000256" key="4">
    <source>
        <dbReference type="ARBA" id="ARBA00013151"/>
    </source>
</evidence>
<comment type="similarity">
    <text evidence="3">Belongs to the transaldolase family. Type 1 subfamily.</text>
</comment>
<dbReference type="PANTHER" id="PTHR10683">
    <property type="entry name" value="TRANSALDOLASE"/>
    <property type="match status" value="1"/>
</dbReference>
<dbReference type="Gene3D" id="3.20.20.70">
    <property type="entry name" value="Aldolase class I"/>
    <property type="match status" value="1"/>
</dbReference>
<dbReference type="AlphaFoldDB" id="A0AAT9G3U6"/>
<dbReference type="PROSITE" id="PS01054">
    <property type="entry name" value="TRANSALDOLASE_1"/>
    <property type="match status" value="1"/>
</dbReference>
<dbReference type="Pfam" id="PF00923">
    <property type="entry name" value="TAL_FSA"/>
    <property type="match status" value="1"/>
</dbReference>
<evidence type="ECO:0000256" key="7">
    <source>
        <dbReference type="ARBA" id="ARBA00023270"/>
    </source>
</evidence>
<dbReference type="GO" id="GO:0006098">
    <property type="term" value="P:pentose-phosphate shunt"/>
    <property type="evidence" value="ECO:0007669"/>
    <property type="project" value="UniProtKB-KW"/>
</dbReference>
<reference evidence="9" key="2">
    <citation type="submission" date="2023-10" db="EMBL/GenBank/DDBJ databases">
        <authorList>
            <person name="Koga R."/>
            <person name="Fukatsu T."/>
        </authorList>
    </citation>
    <scope>NUCLEOTIDE SEQUENCE</scope>
    <source>
        <strain evidence="9">Kw-01</strain>
    </source>
</reference>
<evidence type="ECO:0000256" key="5">
    <source>
        <dbReference type="ARBA" id="ARBA00022679"/>
    </source>
</evidence>
<comment type="function">
    <text evidence="1">Transaldolase is important for the balance of metabolites in the pentose-phosphate pathway.</text>
</comment>
<organism evidence="9">
    <name type="scientific">Candidatus Aschnera chinzeii</name>
    <dbReference type="NCBI Taxonomy" id="1485666"/>
    <lineage>
        <taxon>Bacteria</taxon>
        <taxon>Pseudomonadati</taxon>
        <taxon>Pseudomonadota</taxon>
        <taxon>Gammaproteobacteria</taxon>
        <taxon>Enterobacterales</taxon>
        <taxon>Enterobacteriaceae</taxon>
        <taxon>Candidatus Aschnera</taxon>
    </lineage>
</organism>
<evidence type="ECO:0000256" key="3">
    <source>
        <dbReference type="ARBA" id="ARBA00008012"/>
    </source>
</evidence>
<keyword evidence="6" id="KW-0570">Pentose shunt</keyword>
<dbReference type="InterPro" id="IPR001585">
    <property type="entry name" value="TAL/FSA"/>
</dbReference>
<evidence type="ECO:0000256" key="2">
    <source>
        <dbReference type="ARBA" id="ARBA00004857"/>
    </source>
</evidence>
<dbReference type="InterPro" id="IPR013785">
    <property type="entry name" value="Aldolase_TIM"/>
</dbReference>